<evidence type="ECO:0000313" key="3">
    <source>
        <dbReference type="Proteomes" id="UP001251528"/>
    </source>
</evidence>
<organism evidence="2 3">
    <name type="scientific">Conoideocrella luteorostrata</name>
    <dbReference type="NCBI Taxonomy" id="1105319"/>
    <lineage>
        <taxon>Eukaryota</taxon>
        <taxon>Fungi</taxon>
        <taxon>Dikarya</taxon>
        <taxon>Ascomycota</taxon>
        <taxon>Pezizomycotina</taxon>
        <taxon>Sordariomycetes</taxon>
        <taxon>Hypocreomycetidae</taxon>
        <taxon>Hypocreales</taxon>
        <taxon>Clavicipitaceae</taxon>
        <taxon>Conoideocrella</taxon>
    </lineage>
</organism>
<dbReference type="Proteomes" id="UP001251528">
    <property type="component" value="Unassembled WGS sequence"/>
</dbReference>
<protein>
    <submittedName>
        <fullName evidence="2">Uncharacterized protein</fullName>
    </submittedName>
</protein>
<feature type="compositionally biased region" description="Low complexity" evidence="1">
    <location>
        <begin position="146"/>
        <end position="159"/>
    </location>
</feature>
<sequence>DGPHASAPMNGSVPASSSASSKVAPMSSTQSDPLVHCPVNHRRRSPIPTHHFHESSKQPCAMETSPTIQPTATNDWHSYQSDVEIEWNDMDLQTPGWMLDPGTNSRVEPIRDNAGAHTAQLMSKAPSIDWSPDQFIADLSSVRAGTTSSGQLSSQGRQSPPFAPSRYPDLVKTCIQEVAKLNERLLREKNGLDEHGDTEDLISGTPHVGRTLQHCREFLSILQRLHWACGSAWSESRADTGWVFDGEGSDRHSSRGSSRLSTSGKSLSASSLAPKPRLEIPTRLSILSCYAYILQSFDHLLTPILESLSHPKPIVPPILPGVQLDGFELDGDHGLQLECLVSVSLSMLEKIEGFLIGSPRKAGIFCATREGVPQDKLFAGWIDALYDQDDSPSITRRADRREVRAKRLIRQIKAILNNLDSQIL</sequence>
<evidence type="ECO:0000313" key="2">
    <source>
        <dbReference type="EMBL" id="KAK2592656.1"/>
    </source>
</evidence>
<accession>A0AAJ0CKZ1</accession>
<feature type="compositionally biased region" description="Low complexity" evidence="1">
    <location>
        <begin position="12"/>
        <end position="28"/>
    </location>
</feature>
<keyword evidence="3" id="KW-1185">Reference proteome</keyword>
<gene>
    <name evidence="2" type="ORF">QQS21_009655</name>
</gene>
<evidence type="ECO:0000256" key="1">
    <source>
        <dbReference type="SAM" id="MobiDB-lite"/>
    </source>
</evidence>
<dbReference type="EMBL" id="JASWJB010000254">
    <property type="protein sequence ID" value="KAK2592656.1"/>
    <property type="molecule type" value="Genomic_DNA"/>
</dbReference>
<feature type="compositionally biased region" description="Low complexity" evidence="1">
    <location>
        <begin position="255"/>
        <end position="270"/>
    </location>
</feature>
<reference evidence="2" key="1">
    <citation type="submission" date="2023-06" db="EMBL/GenBank/DDBJ databases">
        <title>Conoideocrella luteorostrata (Hypocreales: Clavicipitaceae), a potential biocontrol fungus for elongate hemlock scale in United States Christmas tree production areas.</title>
        <authorList>
            <person name="Barrett H."/>
            <person name="Lovett B."/>
            <person name="Macias A.M."/>
            <person name="Stajich J.E."/>
            <person name="Kasson M.T."/>
        </authorList>
    </citation>
    <scope>NUCLEOTIDE SEQUENCE</scope>
    <source>
        <strain evidence="2">ARSEF 14590</strain>
    </source>
</reference>
<feature type="non-terminal residue" evidence="2">
    <location>
        <position position="1"/>
    </location>
</feature>
<name>A0AAJ0CKZ1_9HYPO</name>
<feature type="region of interest" description="Disordered" evidence="1">
    <location>
        <begin position="146"/>
        <end position="166"/>
    </location>
</feature>
<comment type="caution">
    <text evidence="2">The sequence shown here is derived from an EMBL/GenBank/DDBJ whole genome shotgun (WGS) entry which is preliminary data.</text>
</comment>
<feature type="region of interest" description="Disordered" evidence="1">
    <location>
        <begin position="1"/>
        <end position="65"/>
    </location>
</feature>
<dbReference type="AlphaFoldDB" id="A0AAJ0CKZ1"/>
<proteinExistence type="predicted"/>
<feature type="region of interest" description="Disordered" evidence="1">
    <location>
        <begin position="247"/>
        <end position="270"/>
    </location>
</feature>